<proteinExistence type="predicted"/>
<dbReference type="Pfam" id="PF23598">
    <property type="entry name" value="LRR_14"/>
    <property type="match status" value="1"/>
</dbReference>
<dbReference type="InterPro" id="IPR032675">
    <property type="entry name" value="LRR_dom_sf"/>
</dbReference>
<dbReference type="SMART" id="SM00365">
    <property type="entry name" value="LRR_SD22"/>
    <property type="match status" value="5"/>
</dbReference>
<feature type="domain" description="Disease resistance R13L4/SHOC-2-like LRR" evidence="5">
    <location>
        <begin position="188"/>
        <end position="275"/>
    </location>
</feature>
<evidence type="ECO:0000256" key="3">
    <source>
        <dbReference type="ARBA" id="ARBA00071450"/>
    </source>
</evidence>
<evidence type="ECO:0000259" key="5">
    <source>
        <dbReference type="Pfam" id="PF23598"/>
    </source>
</evidence>
<evidence type="ECO:0000313" key="7">
    <source>
        <dbReference type="Proteomes" id="UP000594220"/>
    </source>
</evidence>
<gene>
    <name evidence="6" type="primary">LRRC40</name>
</gene>
<dbReference type="SMART" id="SM00369">
    <property type="entry name" value="LRR_TYP"/>
    <property type="match status" value="12"/>
</dbReference>
<dbReference type="GO" id="GO:0005737">
    <property type="term" value="C:cytoplasm"/>
    <property type="evidence" value="ECO:0007669"/>
    <property type="project" value="TreeGrafter"/>
</dbReference>
<dbReference type="GeneTree" id="ENSGT00940000156968"/>
<dbReference type="PANTHER" id="PTHR48051:SF1">
    <property type="entry name" value="RAS SUPPRESSOR PROTEIN 1"/>
    <property type="match status" value="1"/>
</dbReference>
<evidence type="ECO:0000313" key="6">
    <source>
        <dbReference type="Ensembl" id="ENSCPRP00005018194.1"/>
    </source>
</evidence>
<dbReference type="AlphaFoldDB" id="A0A7M4FZ24"/>
<feature type="compositionally biased region" description="Gly residues" evidence="4">
    <location>
        <begin position="89"/>
        <end position="102"/>
    </location>
</feature>
<dbReference type="InterPro" id="IPR055414">
    <property type="entry name" value="LRR_R13L4/SHOC2-like"/>
</dbReference>
<sequence length="696" mass="77180">MQNTVCRLAPTCPAASHGPSSRAARTRAETGSRQSALGSRRPLVKAASRKQPRTRRGSGRPLQAGPGKKTGPGRAKEAGPRAAREWKGAGHGPSGRRGGRGGAICRRPGGEEPRFPGPTVPPGLLRAARKSGLLNLSGRDLSEVPQHVWRINLDTPEEAHQNLSFTAADRWWEQTDLTKLILASNKLQCLSEDVRLLPALTVLDIHDNQLTALPSAIGILENLQKLDVSHNKLKNIPEELTQLRHLKSLLVQHNELSHLPDGFGQLASLEELNLSNNQLATIPTSFASLTNLIRLSVAQNQLRSLPAEISSMKSLKQLDCTKNFLETIPPELASMASLEQLYLRKNKLHFLPEFPSCRLLKELHVGENQIEVLNTEHLKHLNSLCVLELRDNKLKSLPDEISLLQKLERLDLANNDISRLPYALGNLPHLKFLALEGNPLRAIRRDILQKGTQELLKYLRSKIQDDITSPSEESPVTAMTLPSESRINMHAITALKLLEYSEKQAILIPDEVFNAVGSNPVTTVNFSKNQLSEIPARIVELKESVCDVSLGFNKLSSISLELCLLHRLMHVDVRNNFLTSLPEEMEALTKLQIINLAFNRFKIFPTVLYRIPTLETILLSNNQVGSIDPVQLKKMDKLGTLDLQNNDLLQVPPELGNCETLRTLLLEGNPFRTPRAAILAKGTAAVLEYLRSRIPT</sequence>
<dbReference type="InterPro" id="IPR050216">
    <property type="entry name" value="LRR_domain-containing"/>
</dbReference>
<protein>
    <recommendedName>
        <fullName evidence="3">Leucine-rich repeat-containing protein 40</fullName>
    </recommendedName>
</protein>
<dbReference type="SMART" id="SM00364">
    <property type="entry name" value="LRR_BAC"/>
    <property type="match status" value="11"/>
</dbReference>
<dbReference type="OMA" id="CMLHKLT"/>
<dbReference type="FunFam" id="3.80.10.10:FF:000193">
    <property type="entry name" value="Leucine-rich repeat-containing protein 40"/>
    <property type="match status" value="1"/>
</dbReference>
<dbReference type="FunFam" id="3.80.10.10:FF:000206">
    <property type="entry name" value="leucine-rich repeat-containing protein 40"/>
    <property type="match status" value="1"/>
</dbReference>
<dbReference type="Gene3D" id="3.80.10.10">
    <property type="entry name" value="Ribonuclease Inhibitor"/>
    <property type="match status" value="4"/>
</dbReference>
<organism evidence="6 7">
    <name type="scientific">Crocodylus porosus</name>
    <name type="common">Saltwater crocodile</name>
    <name type="synonym">Estuarine crocodile</name>
    <dbReference type="NCBI Taxonomy" id="8502"/>
    <lineage>
        <taxon>Eukaryota</taxon>
        <taxon>Metazoa</taxon>
        <taxon>Chordata</taxon>
        <taxon>Craniata</taxon>
        <taxon>Vertebrata</taxon>
        <taxon>Euteleostomi</taxon>
        <taxon>Archelosauria</taxon>
        <taxon>Archosauria</taxon>
        <taxon>Crocodylia</taxon>
        <taxon>Longirostres</taxon>
        <taxon>Crocodylidae</taxon>
        <taxon>Crocodylus</taxon>
    </lineage>
</organism>
<dbReference type="InterPro" id="IPR003591">
    <property type="entry name" value="Leu-rich_rpt_typical-subtyp"/>
</dbReference>
<keyword evidence="1" id="KW-0433">Leucine-rich repeat</keyword>
<feature type="compositionally biased region" description="Basic and acidic residues" evidence="4">
    <location>
        <begin position="74"/>
        <end position="88"/>
    </location>
</feature>
<dbReference type="PROSITE" id="PS51450">
    <property type="entry name" value="LRR"/>
    <property type="match status" value="5"/>
</dbReference>
<dbReference type="Proteomes" id="UP000594220">
    <property type="component" value="Unplaced"/>
</dbReference>
<feature type="region of interest" description="Disordered" evidence="4">
    <location>
        <begin position="1"/>
        <end position="121"/>
    </location>
</feature>
<dbReference type="Ensembl" id="ENSCPRT00005021282.1">
    <property type="protein sequence ID" value="ENSCPRP00005018194.1"/>
    <property type="gene ID" value="ENSCPRG00005012320.1"/>
</dbReference>
<reference evidence="6" key="1">
    <citation type="submission" date="2025-08" db="UniProtKB">
        <authorList>
            <consortium name="Ensembl"/>
        </authorList>
    </citation>
    <scope>IDENTIFICATION</scope>
</reference>
<dbReference type="SUPFAM" id="SSF52058">
    <property type="entry name" value="L domain-like"/>
    <property type="match status" value="2"/>
</dbReference>
<dbReference type="InterPro" id="IPR001611">
    <property type="entry name" value="Leu-rich_rpt"/>
</dbReference>
<dbReference type="PRINTS" id="PR00019">
    <property type="entry name" value="LEURICHRPT"/>
</dbReference>
<feature type="compositionally biased region" description="Basic residues" evidence="4">
    <location>
        <begin position="47"/>
        <end position="58"/>
    </location>
</feature>
<dbReference type="FunFam" id="3.80.10.10:FF:000265">
    <property type="entry name" value="Leucine-rich repeat-containing protein 40"/>
    <property type="match status" value="1"/>
</dbReference>
<evidence type="ECO:0000256" key="2">
    <source>
        <dbReference type="ARBA" id="ARBA00022737"/>
    </source>
</evidence>
<dbReference type="FunFam" id="3.80.10.10:FF:000116">
    <property type="entry name" value="Leucine-rich repeat-containing protein 40"/>
    <property type="match status" value="1"/>
</dbReference>
<name>A0A7M4FZ24_CROPO</name>
<keyword evidence="2" id="KW-0677">Repeat</keyword>
<dbReference type="Pfam" id="PF13855">
    <property type="entry name" value="LRR_8"/>
    <property type="match status" value="3"/>
</dbReference>
<accession>A0A7M4FZ24</accession>
<evidence type="ECO:0000256" key="4">
    <source>
        <dbReference type="SAM" id="MobiDB-lite"/>
    </source>
</evidence>
<dbReference type="PANTHER" id="PTHR48051">
    <property type="match status" value="1"/>
</dbReference>
<evidence type="ECO:0000256" key="1">
    <source>
        <dbReference type="ARBA" id="ARBA00022614"/>
    </source>
</evidence>
<keyword evidence="7" id="KW-1185">Reference proteome</keyword>
<reference evidence="6" key="2">
    <citation type="submission" date="2025-09" db="UniProtKB">
        <authorList>
            <consortium name="Ensembl"/>
        </authorList>
    </citation>
    <scope>IDENTIFICATION</scope>
</reference>